<accession>A0ABR4HZJ5</accession>
<dbReference type="PANTHER" id="PTHR38248:SF2">
    <property type="entry name" value="FUNK1 11"/>
    <property type="match status" value="1"/>
</dbReference>
<comment type="caution">
    <text evidence="2">The sequence shown here is derived from an EMBL/GenBank/DDBJ whole genome shotgun (WGS) entry which is preliminary data.</text>
</comment>
<gene>
    <name evidence="2" type="ORF">BDW59DRAFT_150500</name>
</gene>
<protein>
    <recommendedName>
        <fullName evidence="1">Fungal-type protein kinase domain-containing protein</fullName>
    </recommendedName>
</protein>
<feature type="domain" description="Fungal-type protein kinase" evidence="1">
    <location>
        <begin position="1"/>
        <end position="112"/>
    </location>
</feature>
<name>A0ABR4HZJ5_9EURO</name>
<evidence type="ECO:0000313" key="3">
    <source>
        <dbReference type="Proteomes" id="UP001610335"/>
    </source>
</evidence>
<dbReference type="EMBL" id="JBFXLS010000067">
    <property type="protein sequence ID" value="KAL2820909.1"/>
    <property type="molecule type" value="Genomic_DNA"/>
</dbReference>
<keyword evidence="3" id="KW-1185">Reference proteome</keyword>
<proteinExistence type="predicted"/>
<dbReference type="PANTHER" id="PTHR38248">
    <property type="entry name" value="FUNK1 6"/>
    <property type="match status" value="1"/>
</dbReference>
<dbReference type="Pfam" id="PF17667">
    <property type="entry name" value="Pkinase_fungal"/>
    <property type="match status" value="1"/>
</dbReference>
<dbReference type="InterPro" id="IPR040976">
    <property type="entry name" value="Pkinase_fungal"/>
</dbReference>
<reference evidence="2 3" key="1">
    <citation type="submission" date="2024-07" db="EMBL/GenBank/DDBJ databases">
        <title>Section-level genome sequencing and comparative genomics of Aspergillus sections Usti and Cavernicolus.</title>
        <authorList>
            <consortium name="Lawrence Berkeley National Laboratory"/>
            <person name="Nybo J.L."/>
            <person name="Vesth T.C."/>
            <person name="Theobald S."/>
            <person name="Frisvad J.C."/>
            <person name="Larsen T.O."/>
            <person name="Kjaerboelling I."/>
            <person name="Rothschild-Mancinelli K."/>
            <person name="Lyhne E.K."/>
            <person name="Kogle M.E."/>
            <person name="Barry K."/>
            <person name="Clum A."/>
            <person name="Na H."/>
            <person name="Ledsgaard L."/>
            <person name="Lin J."/>
            <person name="Lipzen A."/>
            <person name="Kuo A."/>
            <person name="Riley R."/>
            <person name="Mondo S."/>
            <person name="LaButti K."/>
            <person name="Haridas S."/>
            <person name="Pangalinan J."/>
            <person name="Salamov A.A."/>
            <person name="Simmons B.A."/>
            <person name="Magnuson J.K."/>
            <person name="Chen J."/>
            <person name="Drula E."/>
            <person name="Henrissat B."/>
            <person name="Wiebenga A."/>
            <person name="Lubbers R.J."/>
            <person name="Gomes A.C."/>
            <person name="Makela M.R."/>
            <person name="Stajich J."/>
            <person name="Grigoriev I.V."/>
            <person name="Mortensen U.H."/>
            <person name="De vries R.P."/>
            <person name="Baker S.E."/>
            <person name="Andersen M.R."/>
        </authorList>
    </citation>
    <scope>NUCLEOTIDE SEQUENCE [LARGE SCALE GENOMIC DNA]</scope>
    <source>
        <strain evidence="2 3">CBS 600.67</strain>
    </source>
</reference>
<sequence length="118" mass="13485">MVVYTEMNGKELGINTFIKRDEHGHTIVHLGENQADAEILYLDDQSIAFTPDLVCTGTTAYRAKRVESSERGSLVKLTWRADDGRREEDMLKLTKERKTSGVIQLFRNQDLNSITNLR</sequence>
<evidence type="ECO:0000259" key="1">
    <source>
        <dbReference type="Pfam" id="PF17667"/>
    </source>
</evidence>
<evidence type="ECO:0000313" key="2">
    <source>
        <dbReference type="EMBL" id="KAL2820909.1"/>
    </source>
</evidence>
<organism evidence="2 3">
    <name type="scientific">Aspergillus cavernicola</name>
    <dbReference type="NCBI Taxonomy" id="176166"/>
    <lineage>
        <taxon>Eukaryota</taxon>
        <taxon>Fungi</taxon>
        <taxon>Dikarya</taxon>
        <taxon>Ascomycota</taxon>
        <taxon>Pezizomycotina</taxon>
        <taxon>Eurotiomycetes</taxon>
        <taxon>Eurotiomycetidae</taxon>
        <taxon>Eurotiales</taxon>
        <taxon>Aspergillaceae</taxon>
        <taxon>Aspergillus</taxon>
        <taxon>Aspergillus subgen. Nidulantes</taxon>
    </lineage>
</organism>
<dbReference type="Proteomes" id="UP001610335">
    <property type="component" value="Unassembled WGS sequence"/>
</dbReference>